<dbReference type="InterPro" id="IPR000297">
    <property type="entry name" value="PPIase_PpiC"/>
</dbReference>
<gene>
    <name evidence="4" type="ORF">DWZ83_04270</name>
    <name evidence="3" type="ORF">KHZ85_08815</name>
</gene>
<organism evidence="4 5">
    <name type="scientific">Amedibacillus dolichus</name>
    <dbReference type="NCBI Taxonomy" id="31971"/>
    <lineage>
        <taxon>Bacteria</taxon>
        <taxon>Bacillati</taxon>
        <taxon>Bacillota</taxon>
        <taxon>Erysipelotrichia</taxon>
        <taxon>Erysipelotrichales</taxon>
        <taxon>Erysipelotrichaceae</taxon>
        <taxon>Amedibacillus</taxon>
    </lineage>
</organism>
<feature type="domain" description="PpiC" evidence="2">
    <location>
        <begin position="169"/>
        <end position="274"/>
    </location>
</feature>
<evidence type="ECO:0000256" key="1">
    <source>
        <dbReference type="PROSITE-ProRule" id="PRU00278"/>
    </source>
</evidence>
<evidence type="ECO:0000313" key="3">
    <source>
        <dbReference type="EMBL" id="MBS4884848.1"/>
    </source>
</evidence>
<dbReference type="EMBL" id="QRPK01000014">
    <property type="protein sequence ID" value="RHM12989.1"/>
    <property type="molecule type" value="Genomic_DNA"/>
</dbReference>
<dbReference type="Proteomes" id="UP000753219">
    <property type="component" value="Unassembled WGS sequence"/>
</dbReference>
<dbReference type="InterPro" id="IPR023058">
    <property type="entry name" value="PPIase_PpiC_CS"/>
</dbReference>
<dbReference type="PANTHER" id="PTHR47245:SF2">
    <property type="entry name" value="PEPTIDYL-PROLYL CIS-TRANS ISOMERASE HP_0175-RELATED"/>
    <property type="match status" value="1"/>
</dbReference>
<dbReference type="InterPro" id="IPR046357">
    <property type="entry name" value="PPIase_dom_sf"/>
</dbReference>
<dbReference type="Pfam" id="PF00639">
    <property type="entry name" value="Rotamase"/>
    <property type="match status" value="1"/>
</dbReference>
<dbReference type="EMBL" id="JAGZMZ010000026">
    <property type="protein sequence ID" value="MBS4884848.1"/>
    <property type="molecule type" value="Genomic_DNA"/>
</dbReference>
<dbReference type="Gene3D" id="3.10.50.40">
    <property type="match status" value="1"/>
</dbReference>
<keyword evidence="1 3" id="KW-0413">Isomerase</keyword>
<dbReference type="EC" id="5.2.1.8" evidence="3"/>
<dbReference type="AlphaFoldDB" id="A0A415PK01"/>
<dbReference type="PROSITE" id="PS50198">
    <property type="entry name" value="PPIC_PPIASE_2"/>
    <property type="match status" value="1"/>
</dbReference>
<accession>A0A415PK01</accession>
<dbReference type="InterPro" id="IPR050245">
    <property type="entry name" value="PrsA_foldase"/>
</dbReference>
<dbReference type="SUPFAM" id="SSF54534">
    <property type="entry name" value="FKBP-like"/>
    <property type="match status" value="1"/>
</dbReference>
<evidence type="ECO:0000259" key="2">
    <source>
        <dbReference type="PROSITE" id="PS50198"/>
    </source>
</evidence>
<keyword evidence="5" id="KW-1185">Reference proteome</keyword>
<comment type="caution">
    <text evidence="4">The sequence shown here is derived from an EMBL/GenBank/DDBJ whole genome shotgun (WGS) entry which is preliminary data.</text>
</comment>
<reference evidence="3" key="2">
    <citation type="submission" date="2021-02" db="EMBL/GenBank/DDBJ databases">
        <title>Infant gut strain persistence is associated with maternal origin, phylogeny, and functional potential including surface adhesion and iron acquisition.</title>
        <authorList>
            <person name="Lou Y.C."/>
        </authorList>
    </citation>
    <scope>NUCLEOTIDE SEQUENCE</scope>
    <source>
        <strain evidence="3">L3_108_103G1_dasL3_108_103G1_concoct_2</strain>
    </source>
</reference>
<keyword evidence="1" id="KW-0697">Rotamase</keyword>
<reference evidence="4 5" key="1">
    <citation type="submission" date="2018-08" db="EMBL/GenBank/DDBJ databases">
        <title>A genome reference for cultivated species of the human gut microbiota.</title>
        <authorList>
            <person name="Zou Y."/>
            <person name="Xue W."/>
            <person name="Luo G."/>
        </authorList>
    </citation>
    <scope>NUCLEOTIDE SEQUENCE [LARGE SCALE GENOMIC DNA]</scope>
    <source>
        <strain evidence="4 5">AF35-6BH</strain>
    </source>
</reference>
<protein>
    <submittedName>
        <fullName evidence="4">Foldase</fullName>
    </submittedName>
    <submittedName>
        <fullName evidence="3">Peptidylprolyl isomerase</fullName>
        <ecNumber evidence="3">5.2.1.8</ecNumber>
    </submittedName>
</protein>
<dbReference type="Proteomes" id="UP000284868">
    <property type="component" value="Unassembled WGS sequence"/>
</dbReference>
<dbReference type="PANTHER" id="PTHR47245">
    <property type="entry name" value="PEPTIDYLPROLYL ISOMERASE"/>
    <property type="match status" value="1"/>
</dbReference>
<proteinExistence type="predicted"/>
<evidence type="ECO:0000313" key="4">
    <source>
        <dbReference type="EMBL" id="RHM12989.1"/>
    </source>
</evidence>
<dbReference type="RefSeq" id="WP_022420494.1">
    <property type="nucleotide sequence ID" value="NZ_CAJKGD010000021.1"/>
</dbReference>
<dbReference type="GO" id="GO:0003755">
    <property type="term" value="F:peptidyl-prolyl cis-trans isomerase activity"/>
    <property type="evidence" value="ECO:0007669"/>
    <property type="project" value="UniProtKB-KW"/>
</dbReference>
<name>A0A415PK01_9FIRM</name>
<sequence length="334" mass="37977">MIEMLKRQWFVVLVALIFIGFAVFCIYDSNKDRVSGKTNDGKDVVAAMKDDTYIYADDLDKILYNNYGSNLVSTKFQIAVVSQAVKENDELKTQASNYKANFITQAESNMSMYGYTDLKEYINAQLNPLGYDYDTLDEYAMLAVKMNKLTSDYVKAHLDTLFTDYYNAKQPRTVSHILIKMADPQNPTEEEKEKIEKVEKELAAGKDFAEVAKKYSDDTGSKENGGYLGLMDKDTQYVESFKNAAFKLKSGEVSEWVKEDNSSYKGWHMIKVHETDKDKLLKDKDLEDTLVNAILNSDTSNAYGNAIWEASKKLDIKYNDKDLEAQIKASLGLK</sequence>
<dbReference type="PROSITE" id="PS01096">
    <property type="entry name" value="PPIC_PPIASE_1"/>
    <property type="match status" value="1"/>
</dbReference>
<dbReference type="OrthoDB" id="14196at2"/>
<evidence type="ECO:0000313" key="5">
    <source>
        <dbReference type="Proteomes" id="UP000284868"/>
    </source>
</evidence>